<dbReference type="RefSeq" id="WP_019442693.1">
    <property type="nucleotide sequence ID" value="NZ_ALOE01000034.1"/>
</dbReference>
<sequence length="390" mass="42669">MSAPRIMYYVQYLLGIGHVRRSSLIVQALCEQGAQVDVIFGGMPVPSMSFGSATMHQLMAVKSADSGFSGLAKADGTPVSDEDKKQRTQALLALCDTLQPDLIVTETYPFGRRQMRFELLPLLDWAKSQDKPPVLVSSIRDILQRRSTVREQEYVNLVKTYYQHVLVHGDEDFYPLAKSFPVADMIADKISYSGYVCPTLANQPNQPKTKDTIVVSVGGGSIGKDILVAVMALYNSGFAADKRWLLITGPNMDSADKTYFQAQQQSNLQVVDLADDFLSELSNAYVSISRAGYNTVMDLLLTGVPAVVIPFEGEGETEQLARSEVLAEAKVLQFVKNDELSVDTLKTAINSALNSTAETVNIDNQGAVQSAKLLIDWAVDKADTARHESA</sequence>
<dbReference type="Proteomes" id="UP000327424">
    <property type="component" value="Chromosome"/>
</dbReference>
<evidence type="ECO:0000313" key="3">
    <source>
        <dbReference type="Proteomes" id="UP000327424"/>
    </source>
</evidence>
<dbReference type="OrthoDB" id="503443at2"/>
<dbReference type="AlphaFoldDB" id="A0A5J6WME8"/>
<gene>
    <name evidence="2" type="ORF">FR932_11210</name>
</gene>
<dbReference type="PANTHER" id="PTHR21015:SF28">
    <property type="entry name" value="SLL1722 PROTEIN"/>
    <property type="match status" value="1"/>
</dbReference>
<dbReference type="InterPro" id="IPR007235">
    <property type="entry name" value="Glyco_trans_28_C"/>
</dbReference>
<evidence type="ECO:0000313" key="2">
    <source>
        <dbReference type="EMBL" id="QFI38378.1"/>
    </source>
</evidence>
<dbReference type="KEGG" id="mmaa:FR932_11210"/>
<dbReference type="Gene3D" id="3.40.50.2000">
    <property type="entry name" value="Glycogen Phosphorylase B"/>
    <property type="match status" value="1"/>
</dbReference>
<dbReference type="GO" id="GO:0016758">
    <property type="term" value="F:hexosyltransferase activity"/>
    <property type="evidence" value="ECO:0007669"/>
    <property type="project" value="InterPro"/>
</dbReference>
<proteinExistence type="predicted"/>
<evidence type="ECO:0000259" key="1">
    <source>
        <dbReference type="Pfam" id="PF04101"/>
    </source>
</evidence>
<accession>A0A5J6WME8</accession>
<keyword evidence="3" id="KW-1185">Reference proteome</keyword>
<name>A0A5J6WME8_MORMI</name>
<dbReference type="PANTHER" id="PTHR21015">
    <property type="entry name" value="UDP-N-ACETYLGLUCOSAMINE--N-ACETYLMURAMYL-(PENTAPEPTIDE) PYROPHOSPHORYL-UNDECAPRENOL N-ACETYLGLUCOSAMINE TRANSFERASE 1"/>
    <property type="match status" value="1"/>
</dbReference>
<dbReference type="EMBL" id="CP044399">
    <property type="protein sequence ID" value="QFI38378.1"/>
    <property type="molecule type" value="Genomic_DNA"/>
</dbReference>
<feature type="domain" description="Glycosyl transferase family 28 C-terminal" evidence="1">
    <location>
        <begin position="214"/>
        <end position="357"/>
    </location>
</feature>
<dbReference type="SUPFAM" id="SSF53756">
    <property type="entry name" value="UDP-Glycosyltransferase/glycogen phosphorylase"/>
    <property type="match status" value="1"/>
</dbReference>
<organism evidence="2 3">
    <name type="scientific">Moritella marina ATCC 15381</name>
    <dbReference type="NCBI Taxonomy" id="1202962"/>
    <lineage>
        <taxon>Bacteria</taxon>
        <taxon>Pseudomonadati</taxon>
        <taxon>Pseudomonadota</taxon>
        <taxon>Gammaproteobacteria</taxon>
        <taxon>Alteromonadales</taxon>
        <taxon>Moritellaceae</taxon>
        <taxon>Moritella</taxon>
    </lineage>
</organism>
<reference evidence="2 3" key="1">
    <citation type="submission" date="2019-09" db="EMBL/GenBank/DDBJ databases">
        <title>Hybrid Assembly of the complete Genome of the Deep-Sea Bacterium Moritella marina from long Nanopore and Illumina reads.</title>
        <authorList>
            <person name="Magin S."/>
            <person name="Georgoulis A."/>
            <person name="Papadimitriou K."/>
            <person name="Iliakis G."/>
            <person name="Vorgias C.E."/>
        </authorList>
    </citation>
    <scope>NUCLEOTIDE SEQUENCE [LARGE SCALE GENOMIC DNA]</scope>
    <source>
        <strain evidence="2 3">MP-1</strain>
    </source>
</reference>
<dbReference type="Pfam" id="PF04101">
    <property type="entry name" value="Glyco_tran_28_C"/>
    <property type="match status" value="1"/>
</dbReference>
<protein>
    <recommendedName>
        <fullName evidence="1">Glycosyl transferase family 28 C-terminal domain-containing protein</fullName>
    </recommendedName>
</protein>